<dbReference type="AlphaFoldDB" id="W5UT09"/>
<dbReference type="PATRIC" id="fig|743966.3.peg.253"/>
<feature type="region of interest" description="Disordered" evidence="1">
    <location>
        <begin position="122"/>
        <end position="148"/>
    </location>
</feature>
<evidence type="ECO:0000313" key="4">
    <source>
        <dbReference type="EMBL" id="AHH45261.1"/>
    </source>
</evidence>
<feature type="domain" description="Mycoplasma immunoglobulin binding protein M2" evidence="3">
    <location>
        <begin position="539"/>
        <end position="735"/>
    </location>
</feature>
<evidence type="ECO:0008006" key="6">
    <source>
        <dbReference type="Google" id="ProtNLM"/>
    </source>
</evidence>
<accession>W5UT09</accession>
<proteinExistence type="predicted"/>
<dbReference type="NCBIfam" id="TIGR04524">
    <property type="entry name" value="mycoplas_M_dom"/>
    <property type="match status" value="1"/>
</dbReference>
<gene>
    <name evidence="4" type="ORF">MYB_01255</name>
</gene>
<organism evidence="4 5">
    <name type="scientific">Mesomycoplasma bovoculi M165/69</name>
    <dbReference type="NCBI Taxonomy" id="743966"/>
    <lineage>
        <taxon>Bacteria</taxon>
        <taxon>Bacillati</taxon>
        <taxon>Mycoplasmatota</taxon>
        <taxon>Mycoplasmoidales</taxon>
        <taxon>Metamycoplasmataceae</taxon>
        <taxon>Mesomycoplasma</taxon>
    </lineage>
</organism>
<dbReference type="RefSeq" id="WP_022935009.1">
    <property type="nucleotide sequence ID" value="NZ_CP007154.1"/>
</dbReference>
<protein>
    <recommendedName>
        <fullName evidence="6">Immunoglobulin-blocking virulence protein</fullName>
    </recommendedName>
</protein>
<name>W5UT09_9BACT</name>
<dbReference type="HOGENOM" id="CLU_021962_0_0_14"/>
<dbReference type="OrthoDB" id="401311at2"/>
<dbReference type="Proteomes" id="UP000019229">
    <property type="component" value="Chromosome"/>
</dbReference>
<evidence type="ECO:0000259" key="3">
    <source>
        <dbReference type="Pfam" id="PF26364"/>
    </source>
</evidence>
<evidence type="ECO:0000259" key="2">
    <source>
        <dbReference type="Pfam" id="PF26360"/>
    </source>
</evidence>
<evidence type="ECO:0000256" key="1">
    <source>
        <dbReference type="SAM" id="MobiDB-lite"/>
    </source>
</evidence>
<dbReference type="Pfam" id="PF26360">
    <property type="entry name" value="MIB_M1"/>
    <property type="match status" value="1"/>
</dbReference>
<dbReference type="InterPro" id="IPR030942">
    <property type="entry name" value="Mycoplas_M_dom"/>
</dbReference>
<dbReference type="InterPro" id="IPR030941">
    <property type="entry name" value="Predic_Ig_block"/>
</dbReference>
<dbReference type="eggNOG" id="COG0810">
    <property type="taxonomic scope" value="Bacteria"/>
</dbReference>
<dbReference type="InterPro" id="IPR058860">
    <property type="entry name" value="MIB_M2"/>
</dbReference>
<feature type="domain" description="IgG-blocking virulence" evidence="2">
    <location>
        <begin position="336"/>
        <end position="517"/>
    </location>
</feature>
<sequence>MILKLTKKTKIIVGLVGAIVALPSFFAISQSSNNFEIGSTPNVYYSSLAPSIILKNKPNDNGFSSPVSNSKFIKPPVVKKPPVIIKTDQTKEPKKKEIKKEEPPKVIKPPKKEIKIIKNVEVSPPPPKAKVEDKPITEPDPTVTEVKSQIKPKVVEAPVITPTPQPQIKVISQPKVSTAPIVADVVPKITTSLSLPSSVAKGDIDRLKDLAESRRTKAVEVATRRAEEQLKYLNDYVDGMEKSYKETIEKLKNQQQSESSIEQYNQAYQSEKKPWEDDIKKEEDKLDKLKNFDVNSFTPEEIIYLKQGRLPSQESPFDWEWTNPSNDPIVRQGIAQNGERVLKIPGYQDRTPDEINRGIFKGWTKKDISDEVKTQGITGIDGTNISVQEYSKYILFDKKIVRQITLNASDKASFDSFASLLKTEGDKLNLGIVTIKNIGESNTQDISEIIKALPKSIEGLNLYVDDPSSLKGLSALQNHHLKELVLYTNNTKIYATDPKWEINPNALKNVDSVSFDYFDAQDPDLYRQPNEKIPSSIIFNTLRWDKSDDITKVNEGLKVVFDSKAYQKIFWGKTLKKGDYPDNLDFSDSTSIKTLKDIDFASLDKDFDDRIKTWKYEVDPSISYKKPNPITFNNVTFGATEKNGHNVYEAKISDFHEAQFTTRLADKDDKEPTINIKDANGQVLKDISFYLDGNASQIQDDVKDELEKFVSAANNDETKTFNKIVVSSQEVKEKLGSSISGVPIEVATSTASN</sequence>
<dbReference type="KEGG" id="mbc:MYB_01255"/>
<dbReference type="NCBIfam" id="TIGR04526">
    <property type="entry name" value="predic_Ig_block"/>
    <property type="match status" value="1"/>
</dbReference>
<reference evidence="4 5" key="1">
    <citation type="journal article" date="2014" name="Genome Announc.">
        <title>Complete Genome Sequence of Mycoplasma bovoculi Strain M165/69T (ATCC 29104).</title>
        <authorList>
            <person name="Calcutt M.J."/>
            <person name="Foecking M.F."/>
        </authorList>
    </citation>
    <scope>NUCLEOTIDE SEQUENCE [LARGE SCALE GENOMIC DNA]</scope>
    <source>
        <strain evidence="4">M165/69</strain>
    </source>
</reference>
<dbReference type="EMBL" id="CP007154">
    <property type="protein sequence ID" value="AHH45261.1"/>
    <property type="molecule type" value="Genomic_DNA"/>
</dbReference>
<keyword evidence="5" id="KW-1185">Reference proteome</keyword>
<dbReference type="STRING" id="743966.MYB_01255"/>
<evidence type="ECO:0000313" key="5">
    <source>
        <dbReference type="Proteomes" id="UP000019229"/>
    </source>
</evidence>
<dbReference type="Pfam" id="PF26364">
    <property type="entry name" value="MIB_M2"/>
    <property type="match status" value="1"/>
</dbReference>